<comment type="caution">
    <text evidence="3">The sequence shown here is derived from an EMBL/GenBank/DDBJ whole genome shotgun (WGS) entry which is preliminary data.</text>
</comment>
<dbReference type="PANTHER" id="PTHR24148:SF64">
    <property type="entry name" value="HETEROKARYON INCOMPATIBILITY DOMAIN-CONTAINING PROTEIN"/>
    <property type="match status" value="1"/>
</dbReference>
<evidence type="ECO:0000259" key="2">
    <source>
        <dbReference type="Pfam" id="PF06985"/>
    </source>
</evidence>
<evidence type="ECO:0000313" key="3">
    <source>
        <dbReference type="EMBL" id="KAK4503992.1"/>
    </source>
</evidence>
<gene>
    <name evidence="3" type="ORF">PRZ48_004907</name>
</gene>
<dbReference type="Proteomes" id="UP001305779">
    <property type="component" value="Unassembled WGS sequence"/>
</dbReference>
<feature type="domain" description="Heterokaryon incompatibility" evidence="2">
    <location>
        <begin position="88"/>
        <end position="227"/>
    </location>
</feature>
<accession>A0ABR0ER87</accession>
<dbReference type="InterPro" id="IPR052895">
    <property type="entry name" value="HetReg/Transcr_Mod"/>
</dbReference>
<reference evidence="3 4" key="1">
    <citation type="journal article" date="2023" name="G3 (Bethesda)">
        <title>A chromosome-level genome assembly of Zasmidium syzygii isolated from banana leaves.</title>
        <authorList>
            <person name="van Westerhoven A.C."/>
            <person name="Mehrabi R."/>
            <person name="Talebi R."/>
            <person name="Steentjes M.B.F."/>
            <person name="Corcolon B."/>
            <person name="Chong P.A."/>
            <person name="Kema G.H.J."/>
            <person name="Seidl M.F."/>
        </authorList>
    </citation>
    <scope>NUCLEOTIDE SEQUENCE [LARGE SCALE GENOMIC DNA]</scope>
    <source>
        <strain evidence="3 4">P124</strain>
    </source>
</reference>
<protein>
    <recommendedName>
        <fullName evidence="2">Heterokaryon incompatibility domain-containing protein</fullName>
    </recommendedName>
</protein>
<dbReference type="Pfam" id="PF06985">
    <property type="entry name" value="HET"/>
    <property type="match status" value="1"/>
</dbReference>
<keyword evidence="4" id="KW-1185">Reference proteome</keyword>
<dbReference type="PANTHER" id="PTHR24148">
    <property type="entry name" value="ANKYRIN REPEAT DOMAIN-CONTAINING PROTEIN 39 HOMOLOG-RELATED"/>
    <property type="match status" value="1"/>
</dbReference>
<sequence length="572" mass="64401">MDDESCDDSQSTCSDLTDDESLLDFFSGEPVHSQDAQEDEGNLNSRPSQYQPLEDHEIRLIVLDLANIFDDAIHCRFQKTSIRWPIAYSALSYAWGRLYEDGSHFTHTITCNELPFKVTTTLCQALLRIRHLKEDAVAYLWIDAICINQSDPVERAAQVSIMDKVYSSASHLFVWLGEDIIPPQFGPDPDPQRVDEVAQDHHLNDVSSYNANLREAPWFARRWVIQEVLSCRKSQFILAGPMQFEVANLSNVLIDPSMTLAQGTTSSSKVHRRRTLFENLITFDKALCSDDRDRVYALRNISEDGDLVMINYSQSFEDLYTSLARQWINAGCLAQVLIASAGSRSTGRARANQLLPSWVPDWSREIAGSHKSDLKALRLPSLGVPGLADPGVSYVNEDSGLRLQVVGWVIPRDVRPCEEQKTQMDLSTGSSLEESFLTPVERSKRFKPRVIGRRSSKPRPGSPTHLQSMYAELHLLMQLDIDVPGTEDREVMEHDAVLLTEAGDAFGLRRVDGSGHSDQTQDVWALLGTHKRVWLAEGSGRSHSHGGYWYYIDQFSEFSDTLLPDQQQVSLA</sequence>
<name>A0ABR0ER87_ZASCE</name>
<proteinExistence type="predicted"/>
<evidence type="ECO:0000313" key="4">
    <source>
        <dbReference type="Proteomes" id="UP001305779"/>
    </source>
</evidence>
<organism evidence="3 4">
    <name type="scientific">Zasmidium cellare</name>
    <name type="common">Wine cellar mold</name>
    <name type="synonym">Racodium cellare</name>
    <dbReference type="NCBI Taxonomy" id="395010"/>
    <lineage>
        <taxon>Eukaryota</taxon>
        <taxon>Fungi</taxon>
        <taxon>Dikarya</taxon>
        <taxon>Ascomycota</taxon>
        <taxon>Pezizomycotina</taxon>
        <taxon>Dothideomycetes</taxon>
        <taxon>Dothideomycetidae</taxon>
        <taxon>Mycosphaerellales</taxon>
        <taxon>Mycosphaerellaceae</taxon>
        <taxon>Zasmidium</taxon>
    </lineage>
</organism>
<evidence type="ECO:0000256" key="1">
    <source>
        <dbReference type="SAM" id="MobiDB-lite"/>
    </source>
</evidence>
<feature type="region of interest" description="Disordered" evidence="1">
    <location>
        <begin position="28"/>
        <end position="49"/>
    </location>
</feature>
<dbReference type="InterPro" id="IPR010730">
    <property type="entry name" value="HET"/>
</dbReference>
<dbReference type="EMBL" id="JAXOVC010000003">
    <property type="protein sequence ID" value="KAK4503992.1"/>
    <property type="molecule type" value="Genomic_DNA"/>
</dbReference>